<evidence type="ECO:0000256" key="5">
    <source>
        <dbReference type="ARBA" id="ARBA00022598"/>
    </source>
</evidence>
<comment type="function">
    <text evidence="12 14">Catalyzes the attachment of isoleucine to tRNA(Ile). As IleRS can inadvertently accommodate and process structurally similar amino acids such as valine, to avoid such errors it has two additional distinct tRNA(Ile)-dependent editing activities. One activity is designated as 'pretransfer' editing and involves the hydrolysis of activated Val-AMP. The other activity is designated 'posttransfer' editing and involves deacylation of mischarged Val-tRNA(Ile).</text>
</comment>
<dbReference type="InterPro" id="IPR001412">
    <property type="entry name" value="aa-tRNA-synth_I_CS"/>
</dbReference>
<keyword evidence="5 14" id="KW-0436">Ligase</keyword>
<dbReference type="PANTHER" id="PTHR42765:SF1">
    <property type="entry name" value="ISOLEUCINE--TRNA LIGASE, MITOCHONDRIAL"/>
    <property type="match status" value="1"/>
</dbReference>
<feature type="binding site" evidence="14">
    <location>
        <position position="930"/>
    </location>
    <ligand>
        <name>Zn(2+)</name>
        <dbReference type="ChEBI" id="CHEBI:29105"/>
    </ligand>
</feature>
<evidence type="ECO:0000259" key="16">
    <source>
        <dbReference type="Pfam" id="PF06827"/>
    </source>
</evidence>
<dbReference type="InterPro" id="IPR023585">
    <property type="entry name" value="Ile-tRNA-ligase_type1"/>
</dbReference>
<feature type="short sequence motif" description="'KMSKS' region" evidence="14">
    <location>
        <begin position="600"/>
        <end position="604"/>
    </location>
</feature>
<dbReference type="PROSITE" id="PS00178">
    <property type="entry name" value="AA_TRNA_LIGASE_I"/>
    <property type="match status" value="1"/>
</dbReference>
<dbReference type="FunFam" id="3.40.50.620:FF:000048">
    <property type="entry name" value="Isoleucine--tRNA ligase"/>
    <property type="match status" value="1"/>
</dbReference>
<evidence type="ECO:0000256" key="3">
    <source>
        <dbReference type="ARBA" id="ARBA00011245"/>
    </source>
</evidence>
<dbReference type="HAMAP" id="MF_02002">
    <property type="entry name" value="Ile_tRNA_synth_type1"/>
    <property type="match status" value="1"/>
</dbReference>
<feature type="binding site" evidence="14">
    <location>
        <position position="910"/>
    </location>
    <ligand>
        <name>Zn(2+)</name>
        <dbReference type="ChEBI" id="CHEBI:29105"/>
    </ligand>
</feature>
<dbReference type="GO" id="GO:0005829">
    <property type="term" value="C:cytosol"/>
    <property type="evidence" value="ECO:0007669"/>
    <property type="project" value="TreeGrafter"/>
</dbReference>
<dbReference type="InterPro" id="IPR002301">
    <property type="entry name" value="Ile-tRNA-ligase"/>
</dbReference>
<dbReference type="InterPro" id="IPR050081">
    <property type="entry name" value="Ile-tRNA_ligase"/>
</dbReference>
<comment type="subcellular location">
    <subcellularLocation>
        <location evidence="1 14">Cytoplasm</location>
    </subcellularLocation>
</comment>
<keyword evidence="9 14" id="KW-0067">ATP-binding</keyword>
<organism evidence="18 19">
    <name type="scientific">Candidatus Aquirickettsiella gammari</name>
    <dbReference type="NCBI Taxonomy" id="2016198"/>
    <lineage>
        <taxon>Bacteria</taxon>
        <taxon>Pseudomonadati</taxon>
        <taxon>Pseudomonadota</taxon>
        <taxon>Gammaproteobacteria</taxon>
        <taxon>Legionellales</taxon>
        <taxon>Coxiellaceae</taxon>
        <taxon>Candidatus Aquirickettsiella</taxon>
    </lineage>
</organism>
<dbReference type="Pfam" id="PF06827">
    <property type="entry name" value="zf-FPG_IleRS"/>
    <property type="match status" value="1"/>
</dbReference>
<dbReference type="Pfam" id="PF08264">
    <property type="entry name" value="Anticodon_1"/>
    <property type="match status" value="1"/>
</dbReference>
<feature type="binding site" evidence="14">
    <location>
        <position position="559"/>
    </location>
    <ligand>
        <name>L-isoleucyl-5'-AMP</name>
        <dbReference type="ChEBI" id="CHEBI:178002"/>
    </ligand>
</feature>
<proteinExistence type="inferred from homology"/>
<dbReference type="EMBL" id="NMOS02000011">
    <property type="protein sequence ID" value="RDH40307.1"/>
    <property type="molecule type" value="Genomic_DNA"/>
</dbReference>
<dbReference type="InterPro" id="IPR033708">
    <property type="entry name" value="Anticodon_Ile_BEm"/>
</dbReference>
<dbReference type="GO" id="GO:0000049">
    <property type="term" value="F:tRNA binding"/>
    <property type="evidence" value="ECO:0007669"/>
    <property type="project" value="InterPro"/>
</dbReference>
<dbReference type="NCBIfam" id="TIGR00392">
    <property type="entry name" value="ileS"/>
    <property type="match status" value="1"/>
</dbReference>
<comment type="subunit">
    <text evidence="3 14">Monomer.</text>
</comment>
<dbReference type="GO" id="GO:0002161">
    <property type="term" value="F:aminoacyl-tRNA deacylase activity"/>
    <property type="evidence" value="ECO:0007669"/>
    <property type="project" value="InterPro"/>
</dbReference>
<comment type="catalytic activity">
    <reaction evidence="13 14">
        <text>tRNA(Ile) + L-isoleucine + ATP = L-isoleucyl-tRNA(Ile) + AMP + diphosphate</text>
        <dbReference type="Rhea" id="RHEA:11060"/>
        <dbReference type="Rhea" id="RHEA-COMP:9666"/>
        <dbReference type="Rhea" id="RHEA-COMP:9695"/>
        <dbReference type="ChEBI" id="CHEBI:30616"/>
        <dbReference type="ChEBI" id="CHEBI:33019"/>
        <dbReference type="ChEBI" id="CHEBI:58045"/>
        <dbReference type="ChEBI" id="CHEBI:78442"/>
        <dbReference type="ChEBI" id="CHEBI:78528"/>
        <dbReference type="ChEBI" id="CHEBI:456215"/>
        <dbReference type="EC" id="6.1.1.5"/>
    </reaction>
</comment>
<evidence type="ECO:0000256" key="6">
    <source>
        <dbReference type="ARBA" id="ARBA00022723"/>
    </source>
</evidence>
<dbReference type="InterPro" id="IPR014729">
    <property type="entry name" value="Rossmann-like_a/b/a_fold"/>
</dbReference>
<evidence type="ECO:0000313" key="18">
    <source>
        <dbReference type="EMBL" id="RDH40307.1"/>
    </source>
</evidence>
<evidence type="ECO:0000256" key="1">
    <source>
        <dbReference type="ARBA" id="ARBA00004496"/>
    </source>
</evidence>
<feature type="domain" description="Zinc finger FPG/IleRS-type" evidence="16">
    <location>
        <begin position="909"/>
        <end position="936"/>
    </location>
</feature>
<dbReference type="InterPro" id="IPR013155">
    <property type="entry name" value="M/V/L/I-tRNA-synth_anticd-bd"/>
</dbReference>
<dbReference type="AlphaFoldDB" id="A0A370CIY0"/>
<comment type="caution">
    <text evidence="18">The sequence shown here is derived from an EMBL/GenBank/DDBJ whole genome shotgun (WGS) entry which is preliminary data.</text>
</comment>
<sequence length="948" mass="107691">MSEYKNTLNLPHTKFPMKANLPNAEPAILKRWESLSLYQKLAEKNQGKPKYILHDGPPYANGHIHIGHAVNKILKDIVLKAKTMSGFDAPFVPGWDCHGLPIELNVEKKLGQVGDKLTAKAFRQACREYALQQISIQREEFKRLGVLGDWAHPYLTMDFQYEANVMRALGEIIRQGHLQQGFKPVHWCVNCGSALAEAEVEYADKISPAIDVRFNVVDETDFLTRFPTEIGHGPVVIPIWTTTPWTLPANEAVALNPDLEYVLIQTKTERLLIAETLLKACLKRYQITEYQRLGEATGKVFEGVLLQHPFYPRQVPVILGEHVTVEAGTGAVHTAPAHGLEDYLIAQQYGLPLINPVGANGCFLPGTALFAGEHVFKVNPRVIDQLRESGSLLKEEDIKHSYPHCWRHKTPLIFRATPQWFISMDQQGLKEASLAALKQVTWIPKWGEARIESMLSNRPDWCISRQRSWGVPIPLFVHKISRDLHPKSLALLEQVANRVEKLGIDAWYDLNPDEILGNEVRDYEKLSDCLDVWFDSGVSHYAVLMKNSILAWPADLYLEGSDQHRGWFQSSLLTAVAIKGKAPYKSVLTHGFTVDEKGHKMSKSLGNVIAPEKVIQSLGADVLRLWIASTDYRKEIAVSDQILKHTAEAYRRIRNTIRFLLANLHDFEPAIDCVATSEMLSLDIWILERAKLLQHEIIVAYEDFQFHSIYQKLQHFCISDLGGFYLDIIKDRQYTLQKNSVARRSAQTALFYIAEAMVRWLAPILSFTAEEIWQYLPGEREKTVFLNEWYPLSFSFPEDPLQRVYRQCNRQAYWNLLIQVRNEVNKAIEKLRIVGELGSSLEAEVELYVKADSQLFNILAALGEELRFVLITSAAKLLTINPPKQATHLKINAEELAINIISTVGKKTKCARCWHRLADVGQDVKHPDICLRCVDNLPDGKGETRVYA</sequence>
<reference evidence="18 19" key="2">
    <citation type="journal article" date="2018" name="J. Invertebr. Pathol.">
        <title>'Candidatus Aquirickettsiella gammari' (Gammaproteobacteria: Legionellales: Coxiellaceae): A bacterial pathogen of the freshwater crustacean Gammarus fossarum (Malacostraca: Amphipoda).</title>
        <authorList>
            <person name="Bojko J."/>
            <person name="Dunn A.M."/>
            <person name="Stebbing P.D."/>
            <person name="van Aerle R."/>
            <person name="Bacela-Spychalska K."/>
            <person name="Bean T.P."/>
            <person name="Urrutia A."/>
            <person name="Stentiford G.D."/>
        </authorList>
    </citation>
    <scope>NUCLEOTIDE SEQUENCE [LARGE SCALE GENOMIC DNA]</scope>
    <source>
        <strain evidence="18">RA15029</strain>
    </source>
</reference>
<gene>
    <name evidence="14" type="primary">ileS</name>
    <name evidence="18" type="ORF">CFE62_004670</name>
</gene>
<feature type="domain" description="Methionyl/Valyl/Leucyl/Isoleucyl-tRNA synthetase anticodon-binding" evidence="17">
    <location>
        <begin position="683"/>
        <end position="846"/>
    </location>
</feature>
<dbReference type="CDD" id="cd07960">
    <property type="entry name" value="Anticodon_Ia_Ile_BEm"/>
    <property type="match status" value="1"/>
</dbReference>
<evidence type="ECO:0000256" key="10">
    <source>
        <dbReference type="ARBA" id="ARBA00022917"/>
    </source>
</evidence>
<dbReference type="InterPro" id="IPR002300">
    <property type="entry name" value="aa-tRNA-synth_Ia"/>
</dbReference>
<evidence type="ECO:0000256" key="8">
    <source>
        <dbReference type="ARBA" id="ARBA00022833"/>
    </source>
</evidence>
<evidence type="ECO:0000256" key="9">
    <source>
        <dbReference type="ARBA" id="ARBA00022840"/>
    </source>
</evidence>
<feature type="binding site" evidence="14">
    <location>
        <position position="913"/>
    </location>
    <ligand>
        <name>Zn(2+)</name>
        <dbReference type="ChEBI" id="CHEBI:29105"/>
    </ligand>
</feature>
<dbReference type="Gene3D" id="3.40.50.620">
    <property type="entry name" value="HUPs"/>
    <property type="match status" value="2"/>
</dbReference>
<feature type="short sequence motif" description="'HIGH' region" evidence="14">
    <location>
        <begin position="58"/>
        <end position="68"/>
    </location>
</feature>
<keyword evidence="7 14" id="KW-0547">Nucleotide-binding</keyword>
<protein>
    <recommendedName>
        <fullName evidence="14">Isoleucine--tRNA ligase</fullName>
        <ecNumber evidence="14">6.1.1.5</ecNumber>
    </recommendedName>
    <alternativeName>
        <fullName evidence="14">Isoleucyl-tRNA synthetase</fullName>
        <shortName evidence="14">IleRS</shortName>
    </alternativeName>
</protein>
<feature type="binding site" evidence="14">
    <location>
        <position position="933"/>
    </location>
    <ligand>
        <name>Zn(2+)</name>
        <dbReference type="ChEBI" id="CHEBI:29105"/>
    </ligand>
</feature>
<dbReference type="CDD" id="cd00818">
    <property type="entry name" value="IleRS_core"/>
    <property type="match status" value="1"/>
</dbReference>
<dbReference type="InterPro" id="IPR009008">
    <property type="entry name" value="Val/Leu/Ile-tRNA-synth_edit"/>
</dbReference>
<evidence type="ECO:0000256" key="11">
    <source>
        <dbReference type="ARBA" id="ARBA00023146"/>
    </source>
</evidence>
<comment type="domain">
    <text evidence="14">IleRS has two distinct active sites: one for aminoacylation and one for editing. The misactivated valine is translocated from the active site to the editing site, which sterically excludes the correctly activated isoleucine. The single editing site contains two valyl binding pockets, one specific for each substrate (Val-AMP or Val-tRNA(Ile)).</text>
</comment>
<keyword evidence="19" id="KW-1185">Reference proteome</keyword>
<keyword evidence="6 14" id="KW-0479">Metal-binding</keyword>
<evidence type="ECO:0000259" key="17">
    <source>
        <dbReference type="Pfam" id="PF08264"/>
    </source>
</evidence>
<feature type="domain" description="Aminoacyl-tRNA synthetase class Ia" evidence="15">
    <location>
        <begin position="28"/>
        <end position="638"/>
    </location>
</feature>
<comment type="similarity">
    <text evidence="2 14">Belongs to the class-I aminoacyl-tRNA synthetase family. IleS type 1 subfamily.</text>
</comment>
<name>A0A370CIY0_9COXI</name>
<comment type="cofactor">
    <cofactor evidence="14">
        <name>Zn(2+)</name>
        <dbReference type="ChEBI" id="CHEBI:29105"/>
    </cofactor>
    <text evidence="14">Binds 1 zinc ion per subunit.</text>
</comment>
<evidence type="ECO:0000256" key="4">
    <source>
        <dbReference type="ARBA" id="ARBA00022490"/>
    </source>
</evidence>
<keyword evidence="10 14" id="KW-0648">Protein biosynthesis</keyword>
<dbReference type="GO" id="GO:0004822">
    <property type="term" value="F:isoleucine-tRNA ligase activity"/>
    <property type="evidence" value="ECO:0007669"/>
    <property type="project" value="UniProtKB-UniRule"/>
</dbReference>
<dbReference type="Gene3D" id="1.10.730.20">
    <property type="match status" value="1"/>
</dbReference>
<feature type="binding site" evidence="14">
    <location>
        <position position="603"/>
    </location>
    <ligand>
        <name>ATP</name>
        <dbReference type="ChEBI" id="CHEBI:30616"/>
    </ligand>
</feature>
<dbReference type="SUPFAM" id="SSF52374">
    <property type="entry name" value="Nucleotidylyl transferase"/>
    <property type="match status" value="1"/>
</dbReference>
<keyword evidence="8 14" id="KW-0862">Zinc</keyword>
<dbReference type="InterPro" id="IPR010663">
    <property type="entry name" value="Znf_FPG/IleRS"/>
</dbReference>
<dbReference type="FunFam" id="3.40.50.620:FF:000042">
    <property type="entry name" value="Isoleucine--tRNA ligase"/>
    <property type="match status" value="1"/>
</dbReference>
<evidence type="ECO:0000256" key="14">
    <source>
        <dbReference type="HAMAP-Rule" id="MF_02002"/>
    </source>
</evidence>
<dbReference type="PANTHER" id="PTHR42765">
    <property type="entry name" value="SOLEUCYL-TRNA SYNTHETASE"/>
    <property type="match status" value="1"/>
</dbReference>
<keyword evidence="11 14" id="KW-0030">Aminoacyl-tRNA synthetase</keyword>
<evidence type="ECO:0000313" key="19">
    <source>
        <dbReference type="Proteomes" id="UP000226429"/>
    </source>
</evidence>
<dbReference type="FunFam" id="1.10.730.20:FF:000001">
    <property type="entry name" value="Isoleucine--tRNA ligase"/>
    <property type="match status" value="1"/>
</dbReference>
<dbReference type="SUPFAM" id="SSF47323">
    <property type="entry name" value="Anticodon-binding domain of a subclass of class I aminoacyl-tRNA synthetases"/>
    <property type="match status" value="1"/>
</dbReference>
<reference evidence="18 19" key="1">
    <citation type="journal article" date="2017" name="Int. J. Syst. Evol. Microbiol.">
        <title>Aquarickettsiella crustaci n. gen. n. sp. (Gammaproteobacteria: Legionellales: Coxiellaceae); a bacterial pathogen of the freshwater crustacean: Gammarus fossarum (Malacostraca: Amphipoda).</title>
        <authorList>
            <person name="Bojko J."/>
            <person name="Dunn A.M."/>
            <person name="Stebbing P.D."/>
            <person name="Van Aerle R."/>
            <person name="Bacela-Spychalska K."/>
            <person name="Bean T.P."/>
            <person name="Stentiford G.D."/>
        </authorList>
    </citation>
    <scope>NUCLEOTIDE SEQUENCE [LARGE SCALE GENOMIC DNA]</scope>
    <source>
        <strain evidence="18">RA15029</strain>
    </source>
</reference>
<evidence type="ECO:0000256" key="7">
    <source>
        <dbReference type="ARBA" id="ARBA00022741"/>
    </source>
</evidence>
<dbReference type="SUPFAM" id="SSF50677">
    <property type="entry name" value="ValRS/IleRS/LeuRS editing domain"/>
    <property type="match status" value="1"/>
</dbReference>
<evidence type="ECO:0000256" key="12">
    <source>
        <dbReference type="ARBA" id="ARBA00025217"/>
    </source>
</evidence>
<accession>A0A370CIY0</accession>
<evidence type="ECO:0000256" key="13">
    <source>
        <dbReference type="ARBA" id="ARBA00048359"/>
    </source>
</evidence>
<evidence type="ECO:0000256" key="2">
    <source>
        <dbReference type="ARBA" id="ARBA00006887"/>
    </source>
</evidence>
<dbReference type="PRINTS" id="PR00984">
    <property type="entry name" value="TRNASYNTHILE"/>
</dbReference>
<dbReference type="GO" id="GO:0008270">
    <property type="term" value="F:zinc ion binding"/>
    <property type="evidence" value="ECO:0007669"/>
    <property type="project" value="UniProtKB-UniRule"/>
</dbReference>
<evidence type="ECO:0000259" key="15">
    <source>
        <dbReference type="Pfam" id="PF00133"/>
    </source>
</evidence>
<dbReference type="GO" id="GO:0005524">
    <property type="term" value="F:ATP binding"/>
    <property type="evidence" value="ECO:0007669"/>
    <property type="project" value="UniProtKB-UniRule"/>
</dbReference>
<dbReference type="Proteomes" id="UP000226429">
    <property type="component" value="Unassembled WGS sequence"/>
</dbReference>
<dbReference type="Pfam" id="PF00133">
    <property type="entry name" value="tRNA-synt_1"/>
    <property type="match status" value="1"/>
</dbReference>
<dbReference type="Gene3D" id="3.90.740.10">
    <property type="entry name" value="Valyl/Leucyl/Isoleucyl-tRNA synthetase, editing domain"/>
    <property type="match status" value="1"/>
</dbReference>
<keyword evidence="4 14" id="KW-0963">Cytoplasm</keyword>
<dbReference type="EC" id="6.1.1.5" evidence="14"/>
<dbReference type="InterPro" id="IPR009080">
    <property type="entry name" value="tRNAsynth_Ia_anticodon-bd"/>
</dbReference>
<dbReference type="GO" id="GO:0006428">
    <property type="term" value="P:isoleucyl-tRNA aminoacylation"/>
    <property type="evidence" value="ECO:0007669"/>
    <property type="project" value="UniProtKB-UniRule"/>
</dbReference>